<dbReference type="Pfam" id="PF00725">
    <property type="entry name" value="3HCDH"/>
    <property type="match status" value="1"/>
</dbReference>
<evidence type="ECO:0000259" key="11">
    <source>
        <dbReference type="Pfam" id="PF00725"/>
    </source>
</evidence>
<dbReference type="CDD" id="cd06558">
    <property type="entry name" value="crotonase-like"/>
    <property type="match status" value="1"/>
</dbReference>
<dbReference type="InterPro" id="IPR029045">
    <property type="entry name" value="ClpP/crotonase-like_dom_sf"/>
</dbReference>
<sequence length="637" mass="70271">MNHILYQVQSNVAILTLQQKNKSNNLITASVFSELKKYIYQANHDDNIQGLIITSGFNHFCYGADVAFIQKLTTTPLSTQYKKIMDMHEVLMVLTEGKPSVCLINGLCLGGGLEIALATQYRIGIMNTQMRLGLPEVKIGLIPGLGGTQRLIRLIGLEHALPTLLKGNNVHEDQALQYQLIDALSKTKKIAITQSIAWIKNPETSRKKHSVNPYRNLQTFSGACALIKKDTQGCYTHVENLIQCIYEGALLPLRLSLECEAHFFLKTLNSKQSQDILKTLFFDRMAIRKHAKSCAKRHAIEHLGIIGGGFMGSAIAAHALANGIPCTVIEQPKRITQVTQTLHACLQNYPPTSAKMKITSDMKQLSKADVVIEAVFENIELKQSILKEAEQYLKKGALLATNTSSIPVGILAQALESPQQFIGIHFFSPVRKMQLVEIISSKKSNIASQQKALALSILLKKTPILVKDIAGFYTTNVAMAYASSALDMLSKGIPAHLIETAARRIGMPTPPLQLLDEIGIDVIHGIIQQQKSLSQKVNPHAEKIITELYTQKRMGRKEKAGFYSYTPSRILWDGIKQWEKLDQSYDIANIEHQLFSAQTNAAKELVETGIIDAASANVGAILGLGFCPWSGGPLQNN</sequence>
<feature type="domain" description="3-hydroxyacyl-CoA dehydrogenase NAD binding" evidence="12">
    <location>
        <begin position="303"/>
        <end position="469"/>
    </location>
</feature>
<keyword evidence="9" id="KW-0511">Multifunctional enzyme</keyword>
<keyword evidence="8" id="KW-0456">Lyase</keyword>
<accession>A0ABY5DKQ1</accession>
<evidence type="ECO:0000313" key="14">
    <source>
        <dbReference type="Proteomes" id="UP001055955"/>
    </source>
</evidence>
<evidence type="ECO:0000256" key="3">
    <source>
        <dbReference type="ARBA" id="ARBA00022832"/>
    </source>
</evidence>
<reference evidence="13 14" key="1">
    <citation type="journal article" date="2022" name="Nat. Microbiol.">
        <title>The microbiome of a bacterivorous marine choanoflagellate contains a resource-demanding obligate bacterial associate.</title>
        <authorList>
            <person name="Needham D.M."/>
            <person name="Poirier C."/>
            <person name="Bachy C."/>
            <person name="George E.E."/>
            <person name="Wilken S."/>
            <person name="Yung C.C.M."/>
            <person name="Limardo A.J."/>
            <person name="Morando M."/>
            <person name="Sudek L."/>
            <person name="Malmstrom R.R."/>
            <person name="Keeling P.J."/>
            <person name="Santoro A.E."/>
            <person name="Worden A.Z."/>
        </authorList>
    </citation>
    <scope>NUCLEOTIDE SEQUENCE [LARGE SCALE GENOMIC DNA]</scope>
    <source>
        <strain evidence="13 14">Comchoano-1</strain>
    </source>
</reference>
<dbReference type="Gene3D" id="1.10.1040.50">
    <property type="match status" value="1"/>
</dbReference>
<keyword evidence="6" id="KW-0520">NAD</keyword>
<evidence type="ECO:0000256" key="10">
    <source>
        <dbReference type="ARBA" id="ARBA00049556"/>
    </source>
</evidence>
<evidence type="ECO:0000256" key="6">
    <source>
        <dbReference type="ARBA" id="ARBA00023027"/>
    </source>
</evidence>
<evidence type="ECO:0000256" key="9">
    <source>
        <dbReference type="ARBA" id="ARBA00023268"/>
    </source>
</evidence>
<evidence type="ECO:0000256" key="4">
    <source>
        <dbReference type="ARBA" id="ARBA00022963"/>
    </source>
</evidence>
<evidence type="ECO:0000313" key="13">
    <source>
        <dbReference type="EMBL" id="UTC24831.1"/>
    </source>
</evidence>
<dbReference type="Gene3D" id="3.40.50.720">
    <property type="entry name" value="NAD(P)-binding Rossmann-like Domain"/>
    <property type="match status" value="1"/>
</dbReference>
<name>A0ABY5DKQ1_9GAMM</name>
<dbReference type="SUPFAM" id="SSF52096">
    <property type="entry name" value="ClpP/crotonase"/>
    <property type="match status" value="1"/>
</dbReference>
<dbReference type="InterPro" id="IPR006108">
    <property type="entry name" value="3HC_DH_C"/>
</dbReference>
<proteinExistence type="inferred from homology"/>
<dbReference type="InterPro" id="IPR008927">
    <property type="entry name" value="6-PGluconate_DH-like_C_sf"/>
</dbReference>
<comment type="pathway">
    <text evidence="1">Lipid metabolism; fatty acid beta-oxidation.</text>
</comment>
<dbReference type="InterPro" id="IPR001753">
    <property type="entry name" value="Enoyl-CoA_hydra/iso"/>
</dbReference>
<keyword evidence="4" id="KW-0442">Lipid degradation</keyword>
<dbReference type="InterPro" id="IPR006176">
    <property type="entry name" value="3-OHacyl-CoA_DH_NAD-bd"/>
</dbReference>
<dbReference type="SUPFAM" id="SSF51735">
    <property type="entry name" value="NAD(P)-binding Rossmann-fold domains"/>
    <property type="match status" value="1"/>
</dbReference>
<evidence type="ECO:0000256" key="8">
    <source>
        <dbReference type="ARBA" id="ARBA00023239"/>
    </source>
</evidence>
<dbReference type="Pfam" id="PF00378">
    <property type="entry name" value="ECH_1"/>
    <property type="match status" value="1"/>
</dbReference>
<dbReference type="PANTHER" id="PTHR43612:SF3">
    <property type="entry name" value="TRIFUNCTIONAL ENZYME SUBUNIT ALPHA, MITOCHONDRIAL"/>
    <property type="match status" value="1"/>
</dbReference>
<organism evidence="13 14">
    <name type="scientific">Candidatus Comchoanobacter bicostacola</name>
    <dbReference type="NCBI Taxonomy" id="2919598"/>
    <lineage>
        <taxon>Bacteria</taxon>
        <taxon>Pseudomonadati</taxon>
        <taxon>Pseudomonadota</taxon>
        <taxon>Gammaproteobacteria</taxon>
        <taxon>Candidatus Comchoanobacterales</taxon>
        <taxon>Candidatus Comchoanobacteraceae</taxon>
        <taxon>Candidatus Comchoanobacter</taxon>
    </lineage>
</organism>
<feature type="domain" description="3-hydroxyacyl-CoA dehydrogenase C-terminal" evidence="11">
    <location>
        <begin position="471"/>
        <end position="565"/>
    </location>
</feature>
<evidence type="ECO:0000256" key="5">
    <source>
        <dbReference type="ARBA" id="ARBA00023002"/>
    </source>
</evidence>
<comment type="catalytic activity">
    <reaction evidence="10">
        <text>a (3S)-3-hydroxyacyl-CoA + NAD(+) = a 3-oxoacyl-CoA + NADH + H(+)</text>
        <dbReference type="Rhea" id="RHEA:22432"/>
        <dbReference type="ChEBI" id="CHEBI:15378"/>
        <dbReference type="ChEBI" id="CHEBI:57318"/>
        <dbReference type="ChEBI" id="CHEBI:57540"/>
        <dbReference type="ChEBI" id="CHEBI:57945"/>
        <dbReference type="ChEBI" id="CHEBI:90726"/>
        <dbReference type="EC" id="1.1.1.35"/>
    </reaction>
</comment>
<gene>
    <name evidence="13" type="ORF">MMH89_01525</name>
</gene>
<dbReference type="InterPro" id="IPR036291">
    <property type="entry name" value="NAD(P)-bd_dom_sf"/>
</dbReference>
<dbReference type="Pfam" id="PF02737">
    <property type="entry name" value="3HCDH_N"/>
    <property type="match status" value="1"/>
</dbReference>
<comment type="similarity">
    <text evidence="2">In the central section; belongs to the 3-hydroxyacyl-CoA dehydrogenase family.</text>
</comment>
<dbReference type="InterPro" id="IPR050136">
    <property type="entry name" value="FA_oxidation_alpha_subunit"/>
</dbReference>
<keyword evidence="7" id="KW-0443">Lipid metabolism</keyword>
<dbReference type="PANTHER" id="PTHR43612">
    <property type="entry name" value="TRIFUNCTIONAL ENZYME SUBUNIT ALPHA"/>
    <property type="match status" value="1"/>
</dbReference>
<evidence type="ECO:0000259" key="12">
    <source>
        <dbReference type="Pfam" id="PF02737"/>
    </source>
</evidence>
<evidence type="ECO:0000256" key="1">
    <source>
        <dbReference type="ARBA" id="ARBA00005005"/>
    </source>
</evidence>
<keyword evidence="14" id="KW-1185">Reference proteome</keyword>
<keyword evidence="5" id="KW-0560">Oxidoreductase</keyword>
<protein>
    <submittedName>
        <fullName evidence="13">3-hydroxyacyl-CoA dehydrogenase NAD-binding domain-containing protein</fullName>
    </submittedName>
</protein>
<dbReference type="SUPFAM" id="SSF48179">
    <property type="entry name" value="6-phosphogluconate dehydrogenase C-terminal domain-like"/>
    <property type="match status" value="1"/>
</dbReference>
<dbReference type="Proteomes" id="UP001055955">
    <property type="component" value="Chromosome"/>
</dbReference>
<evidence type="ECO:0000256" key="7">
    <source>
        <dbReference type="ARBA" id="ARBA00023098"/>
    </source>
</evidence>
<evidence type="ECO:0000256" key="2">
    <source>
        <dbReference type="ARBA" id="ARBA00007005"/>
    </source>
</evidence>
<dbReference type="Gene3D" id="3.90.226.10">
    <property type="entry name" value="2-enoyl-CoA Hydratase, Chain A, domain 1"/>
    <property type="match status" value="1"/>
</dbReference>
<dbReference type="RefSeq" id="WP_258568620.1">
    <property type="nucleotide sequence ID" value="NZ_CP092900.1"/>
</dbReference>
<dbReference type="EMBL" id="CP092900">
    <property type="protein sequence ID" value="UTC24831.1"/>
    <property type="molecule type" value="Genomic_DNA"/>
</dbReference>
<keyword evidence="3" id="KW-0276">Fatty acid metabolism</keyword>